<dbReference type="PANTHER" id="PTHR38777">
    <property type="entry name" value="FELS-2 PROPHAGE PROTEIN"/>
    <property type="match status" value="1"/>
</dbReference>
<dbReference type="InterPro" id="IPR012783">
    <property type="entry name" value="Znf_C4_TraR"/>
</dbReference>
<keyword evidence="1" id="KW-0479">Metal-binding</keyword>
<evidence type="ECO:0000256" key="4">
    <source>
        <dbReference type="PROSITE-ProRule" id="PRU00510"/>
    </source>
</evidence>
<accession>A0ABS0J736</accession>
<dbReference type="RefSeq" id="WP_196610228.1">
    <property type="nucleotide sequence ID" value="NZ_VRYY01000529.1"/>
</dbReference>
<dbReference type="SUPFAM" id="SSF57716">
    <property type="entry name" value="Glucocorticoid receptor-like (DNA-binding domain)"/>
    <property type="match status" value="1"/>
</dbReference>
<dbReference type="PROSITE" id="PS51128">
    <property type="entry name" value="ZF_DKSA_2"/>
    <property type="match status" value="1"/>
</dbReference>
<protein>
    <submittedName>
        <fullName evidence="6">TraR/DksA family transcriptional regulator</fullName>
    </submittedName>
</protein>
<keyword evidence="3" id="KW-0862">Zinc</keyword>
<evidence type="ECO:0000259" key="5">
    <source>
        <dbReference type="Pfam" id="PF01258"/>
    </source>
</evidence>
<name>A0ABS0J736_9BACT</name>
<evidence type="ECO:0000256" key="1">
    <source>
        <dbReference type="ARBA" id="ARBA00022723"/>
    </source>
</evidence>
<feature type="domain" description="Zinc finger DksA/TraR C4-type" evidence="5">
    <location>
        <begin position="42"/>
        <end position="71"/>
    </location>
</feature>
<keyword evidence="2" id="KW-0863">Zinc-finger</keyword>
<evidence type="ECO:0000256" key="3">
    <source>
        <dbReference type="ARBA" id="ARBA00022833"/>
    </source>
</evidence>
<feature type="zinc finger region" description="dksA C4-type" evidence="4">
    <location>
        <begin position="42"/>
        <end position="66"/>
    </location>
</feature>
<dbReference type="Proteomes" id="UP001194469">
    <property type="component" value="Unassembled WGS sequence"/>
</dbReference>
<dbReference type="InterPro" id="IPR000962">
    <property type="entry name" value="Znf_DskA_TraR"/>
</dbReference>
<sequence length="74" mass="7954">MDIFDQAQELERLEREAALSRARNASAHGREGPEWIDGVACCRECGEPIPPARLAAVPGVGLCKACQEEMEAGS</sequence>
<dbReference type="PANTHER" id="PTHR38777:SF1">
    <property type="entry name" value="DNAK SUPPRESSOR PROTEIN"/>
    <property type="match status" value="1"/>
</dbReference>
<keyword evidence="7" id="KW-1185">Reference proteome</keyword>
<evidence type="ECO:0000313" key="7">
    <source>
        <dbReference type="Proteomes" id="UP001194469"/>
    </source>
</evidence>
<dbReference type="Pfam" id="PF01258">
    <property type="entry name" value="zf-dskA_traR"/>
    <property type="match status" value="1"/>
</dbReference>
<organism evidence="6 7">
    <name type="scientific">Nitratidesulfovibrio oxamicus</name>
    <dbReference type="NCBI Taxonomy" id="32016"/>
    <lineage>
        <taxon>Bacteria</taxon>
        <taxon>Pseudomonadati</taxon>
        <taxon>Thermodesulfobacteriota</taxon>
        <taxon>Desulfovibrionia</taxon>
        <taxon>Desulfovibrionales</taxon>
        <taxon>Desulfovibrionaceae</taxon>
        <taxon>Nitratidesulfovibrio</taxon>
    </lineage>
</organism>
<reference evidence="6 7" key="1">
    <citation type="submission" date="2019-08" db="EMBL/GenBank/DDBJ databases">
        <authorList>
            <person name="Luo N."/>
        </authorList>
    </citation>
    <scope>NUCLEOTIDE SEQUENCE [LARGE SCALE GENOMIC DNA]</scope>
    <source>
        <strain evidence="6 7">NCIMB 9442</strain>
    </source>
</reference>
<evidence type="ECO:0000313" key="6">
    <source>
        <dbReference type="EMBL" id="MBG3878274.1"/>
    </source>
</evidence>
<proteinExistence type="predicted"/>
<comment type="caution">
    <text evidence="6">The sequence shown here is derived from an EMBL/GenBank/DDBJ whole genome shotgun (WGS) entry which is preliminary data.</text>
</comment>
<dbReference type="Gene3D" id="1.20.120.910">
    <property type="entry name" value="DksA, coiled-coil domain"/>
    <property type="match status" value="1"/>
</dbReference>
<dbReference type="NCBIfam" id="TIGR02419">
    <property type="entry name" value="C4_traR_proteo"/>
    <property type="match status" value="1"/>
</dbReference>
<dbReference type="EMBL" id="VRYY01000529">
    <property type="protein sequence ID" value="MBG3878274.1"/>
    <property type="molecule type" value="Genomic_DNA"/>
</dbReference>
<gene>
    <name evidence="6" type="ORF">FVW20_14960</name>
</gene>
<evidence type="ECO:0000256" key="2">
    <source>
        <dbReference type="ARBA" id="ARBA00022771"/>
    </source>
</evidence>